<evidence type="ECO:0000313" key="1">
    <source>
        <dbReference type="EMBL" id="MBW4431095.1"/>
    </source>
</evidence>
<name>A0A9E3H569_9NOST</name>
<proteinExistence type="predicted"/>
<sequence>MDLEMVLNELSLRIPADNVQTAQHRMSDLVDTAREAAEFGVKPIIRTHSDFYNTVLAHNYSLSNWLVDKNVNRDEIRFILTAAKTPFLADIQNSEIEDKTILSDFSCEGEISEGLKIAYLLESLALSIKSDPQWDSHTIVLEATWLENDDTYDSDTLTVFHASNKEHIQRHIPWIQERLKTGVLDGVDLWNRREELFPTLLFCESVSPQIRSLEKTNPILRQVVNRLFALDKSCRSWVNGSYDLNQLSKASPESESRLRQFQQELTFKCPDGDKRIFSLHVRMTPGDWRLHFSTELGPGKIIIGYVGRKIQ</sequence>
<accession>A0A9E3H569</accession>
<gene>
    <name evidence="1" type="ORF">KME28_05000</name>
</gene>
<comment type="caution">
    <text evidence="1">The sequence shown here is derived from an EMBL/GenBank/DDBJ whole genome shotgun (WGS) entry which is preliminary data.</text>
</comment>
<evidence type="ECO:0000313" key="2">
    <source>
        <dbReference type="Proteomes" id="UP000813215"/>
    </source>
</evidence>
<reference evidence="1" key="2">
    <citation type="journal article" date="2022" name="Microbiol. Resour. Announc.">
        <title>Metagenome Sequencing to Explore Phylogenomics of Terrestrial Cyanobacteria.</title>
        <authorList>
            <person name="Ward R.D."/>
            <person name="Stajich J.E."/>
            <person name="Johansen J.R."/>
            <person name="Huntemann M."/>
            <person name="Clum A."/>
            <person name="Foster B."/>
            <person name="Foster B."/>
            <person name="Roux S."/>
            <person name="Palaniappan K."/>
            <person name="Varghese N."/>
            <person name="Mukherjee S."/>
            <person name="Reddy T.B.K."/>
            <person name="Daum C."/>
            <person name="Copeland A."/>
            <person name="Chen I.A."/>
            <person name="Ivanova N.N."/>
            <person name="Kyrpides N.C."/>
            <person name="Shapiro N."/>
            <person name="Eloe-Fadrosh E.A."/>
            <person name="Pietrasiak N."/>
        </authorList>
    </citation>
    <scope>NUCLEOTIDE SEQUENCE</scope>
    <source>
        <strain evidence="1">HA4357-MV3</strain>
    </source>
</reference>
<protein>
    <submittedName>
        <fullName evidence="1">Uncharacterized protein</fullName>
    </submittedName>
</protein>
<organism evidence="1 2">
    <name type="scientific">Pelatocladus maniniholoensis HA4357-MV3</name>
    <dbReference type="NCBI Taxonomy" id="1117104"/>
    <lineage>
        <taxon>Bacteria</taxon>
        <taxon>Bacillati</taxon>
        <taxon>Cyanobacteriota</taxon>
        <taxon>Cyanophyceae</taxon>
        <taxon>Nostocales</taxon>
        <taxon>Nostocaceae</taxon>
        <taxon>Pelatocladus</taxon>
    </lineage>
</organism>
<dbReference type="Proteomes" id="UP000813215">
    <property type="component" value="Unassembled WGS sequence"/>
</dbReference>
<reference evidence="1" key="1">
    <citation type="submission" date="2021-05" db="EMBL/GenBank/DDBJ databases">
        <authorList>
            <person name="Pietrasiak N."/>
            <person name="Ward R."/>
            <person name="Stajich J.E."/>
            <person name="Kurbessoian T."/>
        </authorList>
    </citation>
    <scope>NUCLEOTIDE SEQUENCE</scope>
    <source>
        <strain evidence="1">HA4357-MV3</strain>
    </source>
</reference>
<dbReference type="AlphaFoldDB" id="A0A9E3H569"/>
<dbReference type="EMBL" id="JAHHHW010000049">
    <property type="protein sequence ID" value="MBW4431095.1"/>
    <property type="molecule type" value="Genomic_DNA"/>
</dbReference>